<feature type="region of interest" description="Disordered" evidence="1">
    <location>
        <begin position="1"/>
        <end position="67"/>
    </location>
</feature>
<evidence type="ECO:0000313" key="3">
    <source>
        <dbReference type="Proteomes" id="UP000186469"/>
    </source>
</evidence>
<dbReference type="OrthoDB" id="9131103at2"/>
<organism evidence="2 3">
    <name type="scientific">Desulfovibrio litoralis DSM 11393</name>
    <dbReference type="NCBI Taxonomy" id="1121455"/>
    <lineage>
        <taxon>Bacteria</taxon>
        <taxon>Pseudomonadati</taxon>
        <taxon>Thermodesulfobacteriota</taxon>
        <taxon>Desulfovibrionia</taxon>
        <taxon>Desulfovibrionales</taxon>
        <taxon>Desulfovibrionaceae</taxon>
        <taxon>Desulfovibrio</taxon>
    </lineage>
</organism>
<proteinExistence type="predicted"/>
<gene>
    <name evidence="2" type="ORF">SAMN02745728_01698</name>
</gene>
<feature type="region of interest" description="Disordered" evidence="1">
    <location>
        <begin position="196"/>
        <end position="217"/>
    </location>
</feature>
<dbReference type="AlphaFoldDB" id="A0A1M7T841"/>
<evidence type="ECO:0008006" key="4">
    <source>
        <dbReference type="Google" id="ProtNLM"/>
    </source>
</evidence>
<name>A0A1M7T841_9BACT</name>
<feature type="compositionally biased region" description="Basic and acidic residues" evidence="1">
    <location>
        <begin position="50"/>
        <end position="63"/>
    </location>
</feature>
<reference evidence="2 3" key="1">
    <citation type="submission" date="2016-12" db="EMBL/GenBank/DDBJ databases">
        <authorList>
            <person name="Song W.-J."/>
            <person name="Kurnit D.M."/>
        </authorList>
    </citation>
    <scope>NUCLEOTIDE SEQUENCE [LARGE SCALE GENOMIC DNA]</scope>
    <source>
        <strain evidence="2 3">DSM 11393</strain>
    </source>
</reference>
<keyword evidence="3" id="KW-1185">Reference proteome</keyword>
<evidence type="ECO:0000256" key="1">
    <source>
        <dbReference type="SAM" id="MobiDB-lite"/>
    </source>
</evidence>
<evidence type="ECO:0000313" key="2">
    <source>
        <dbReference type="EMBL" id="SHN66832.1"/>
    </source>
</evidence>
<dbReference type="RefSeq" id="WP_072697390.1">
    <property type="nucleotide sequence ID" value="NZ_FRDI01000008.1"/>
</dbReference>
<accession>A0A1M7T841</accession>
<protein>
    <recommendedName>
        <fullName evidence="4">Peptidase</fullName>
    </recommendedName>
</protein>
<sequence length="217" mass="23552">MADETDNTQATETAGATETGTETKGVDTLLTRDLTTTTEQETEETSETGTEEKAEGKQEEKPDPLAVVPEKPEGYQLAFDKSIQVDNALQSQFCNTAHELGLNQGQAQKLAELYAGHIAKSQAESQKQLAETVSSWEQTIKSSPDFKNNIGFAQKALAQYGSPELIETLNQTYLGSHPAIFNFISKIGKELAEPSFQRGEAGGQGKTAEEVMYPNSK</sequence>
<dbReference type="STRING" id="1121455.SAMN02745728_01698"/>
<dbReference type="EMBL" id="FRDI01000008">
    <property type="protein sequence ID" value="SHN66832.1"/>
    <property type="molecule type" value="Genomic_DNA"/>
</dbReference>
<feature type="compositionally biased region" description="Low complexity" evidence="1">
    <location>
        <begin position="8"/>
        <end position="23"/>
    </location>
</feature>
<dbReference type="Proteomes" id="UP000186469">
    <property type="component" value="Unassembled WGS sequence"/>
</dbReference>